<dbReference type="AlphaFoldDB" id="A0A3M8D3P6"/>
<organism evidence="7 8">
    <name type="scientific">Brevibacillus panacihumi</name>
    <dbReference type="NCBI Taxonomy" id="497735"/>
    <lineage>
        <taxon>Bacteria</taxon>
        <taxon>Bacillati</taxon>
        <taxon>Bacillota</taxon>
        <taxon>Bacilli</taxon>
        <taxon>Bacillales</taxon>
        <taxon>Paenibacillaceae</taxon>
        <taxon>Brevibacillus</taxon>
    </lineage>
</organism>
<keyword evidence="3 7" id="KW-0378">Hydrolase</keyword>
<dbReference type="GO" id="GO:0006508">
    <property type="term" value="P:proteolysis"/>
    <property type="evidence" value="ECO:0007669"/>
    <property type="project" value="UniProtKB-KW"/>
</dbReference>
<keyword evidence="4" id="KW-0788">Thiol protease</keyword>
<gene>
    <name evidence="7" type="ORF">EDM58_06680</name>
</gene>
<dbReference type="EMBL" id="RHHT01000011">
    <property type="protein sequence ID" value="RNB81815.1"/>
    <property type="molecule type" value="Genomic_DNA"/>
</dbReference>
<dbReference type="SUPFAM" id="SSF54001">
    <property type="entry name" value="Cysteine proteinases"/>
    <property type="match status" value="2"/>
</dbReference>
<accession>A0A3M8D3P6</accession>
<evidence type="ECO:0000256" key="5">
    <source>
        <dbReference type="SAM" id="SignalP"/>
    </source>
</evidence>
<dbReference type="InterPro" id="IPR000064">
    <property type="entry name" value="NLP_P60_dom"/>
</dbReference>
<dbReference type="PANTHER" id="PTHR47053">
    <property type="entry name" value="MUREIN DD-ENDOPEPTIDASE MEPH-RELATED"/>
    <property type="match status" value="1"/>
</dbReference>
<name>A0A3M8D3P6_9BACL</name>
<feature type="chain" id="PRO_5018195333" evidence="5">
    <location>
        <begin position="32"/>
        <end position="304"/>
    </location>
</feature>
<evidence type="ECO:0000259" key="6">
    <source>
        <dbReference type="PROSITE" id="PS51935"/>
    </source>
</evidence>
<comment type="similarity">
    <text evidence="1">Belongs to the peptidase C40 family.</text>
</comment>
<evidence type="ECO:0000256" key="4">
    <source>
        <dbReference type="ARBA" id="ARBA00022807"/>
    </source>
</evidence>
<dbReference type="InterPro" id="IPR038765">
    <property type="entry name" value="Papain-like_cys_pep_sf"/>
</dbReference>
<dbReference type="PROSITE" id="PS51935">
    <property type="entry name" value="NLPC_P60"/>
    <property type="match status" value="2"/>
</dbReference>
<reference evidence="7 8" key="1">
    <citation type="submission" date="2018-10" db="EMBL/GenBank/DDBJ databases">
        <title>Phylogenomics of Brevibacillus.</title>
        <authorList>
            <person name="Dunlap C."/>
        </authorList>
    </citation>
    <scope>NUCLEOTIDE SEQUENCE [LARGE SCALE GENOMIC DNA]</scope>
    <source>
        <strain evidence="7 8">JCM 15085</strain>
    </source>
</reference>
<protein>
    <submittedName>
        <fullName evidence="7">Gamma-glutamyl hydrolase</fullName>
    </submittedName>
</protein>
<proteinExistence type="inferred from homology"/>
<dbReference type="RefSeq" id="WP_122912642.1">
    <property type="nucleotide sequence ID" value="NZ_RHHT01000011.1"/>
</dbReference>
<comment type="caution">
    <text evidence="7">The sequence shown here is derived from an EMBL/GenBank/DDBJ whole genome shotgun (WGS) entry which is preliminary data.</text>
</comment>
<dbReference type="Gene3D" id="3.90.1720.10">
    <property type="entry name" value="endopeptidase domain like (from Nostoc punctiforme)"/>
    <property type="match status" value="2"/>
</dbReference>
<dbReference type="Proteomes" id="UP000281915">
    <property type="component" value="Unassembled WGS sequence"/>
</dbReference>
<evidence type="ECO:0000313" key="8">
    <source>
        <dbReference type="Proteomes" id="UP000281915"/>
    </source>
</evidence>
<keyword evidence="2" id="KW-0645">Protease</keyword>
<dbReference type="GO" id="GO:0008234">
    <property type="term" value="F:cysteine-type peptidase activity"/>
    <property type="evidence" value="ECO:0007669"/>
    <property type="project" value="UniProtKB-KW"/>
</dbReference>
<feature type="domain" description="NlpC/P60" evidence="6">
    <location>
        <begin position="36"/>
        <end position="157"/>
    </location>
</feature>
<evidence type="ECO:0000256" key="2">
    <source>
        <dbReference type="ARBA" id="ARBA00022670"/>
    </source>
</evidence>
<evidence type="ECO:0000256" key="1">
    <source>
        <dbReference type="ARBA" id="ARBA00007074"/>
    </source>
</evidence>
<feature type="signal peptide" evidence="5">
    <location>
        <begin position="1"/>
        <end position="31"/>
    </location>
</feature>
<evidence type="ECO:0000256" key="3">
    <source>
        <dbReference type="ARBA" id="ARBA00022801"/>
    </source>
</evidence>
<sequence>MTKRDWVMKSTVAVMLSTSLLMGGQVGYAAASTPKSVDVTEIAKDAKQLVGKAYKFQADGPNAFGSANLATYVYKQAGIKIGNTISALYKTGQKVAQKDLEAGDLVFFASSGKGSPNFMGIYLGNDQFVYSSQGEGGVVLKKFSDYEKKFVGARRVIADASSDKTSDSSNKSESSSSAIANKVIANGEKYMGTKYKFGSSKNTTKTFDCSSFTQRVFKEAGITLPRDSRQQSTVGKTVSKKDLQKGDLIFMKSSAKNASDRITHVAIYAGDGKILHTYGSPGVTYSKFFGTNWEKRVVKIKRVI</sequence>
<keyword evidence="5" id="KW-0732">Signal</keyword>
<feature type="domain" description="NlpC/P60" evidence="6">
    <location>
        <begin position="177"/>
        <end position="304"/>
    </location>
</feature>
<evidence type="ECO:0000313" key="7">
    <source>
        <dbReference type="EMBL" id="RNB81815.1"/>
    </source>
</evidence>
<dbReference type="InterPro" id="IPR051202">
    <property type="entry name" value="Peptidase_C40"/>
</dbReference>
<dbReference type="PANTHER" id="PTHR47053:SF1">
    <property type="entry name" value="MUREIN DD-ENDOPEPTIDASE MEPH-RELATED"/>
    <property type="match status" value="1"/>
</dbReference>
<dbReference type="Pfam" id="PF00877">
    <property type="entry name" value="NLPC_P60"/>
    <property type="match status" value="2"/>
</dbReference>